<sequence>MPKKIDHELEGRYRRAPKGHFVVYVGSDELKRFVVPMSFLKVPLFQQLLHKSAEEFGFYNNNRIILPCDESTFRGLIKPLSKRALLIDLCNTRFTISNND</sequence>
<keyword evidence="2" id="KW-1185">Reference proteome</keyword>
<gene>
    <name evidence="1" type="ORF">Pint_07668</name>
</gene>
<reference evidence="2" key="1">
    <citation type="journal article" date="2023" name="G3 (Bethesda)">
        <title>Genome assembly and association tests identify interacting loci associated with vigor, precocity, and sex in interspecific pistachio rootstocks.</title>
        <authorList>
            <person name="Palmer W."/>
            <person name="Jacygrad E."/>
            <person name="Sagayaradj S."/>
            <person name="Cavanaugh K."/>
            <person name="Han R."/>
            <person name="Bertier L."/>
            <person name="Beede B."/>
            <person name="Kafkas S."/>
            <person name="Golino D."/>
            <person name="Preece J."/>
            <person name="Michelmore R."/>
        </authorList>
    </citation>
    <scope>NUCLEOTIDE SEQUENCE [LARGE SCALE GENOMIC DNA]</scope>
</reference>
<accession>A0ACC0XW35</accession>
<organism evidence="1 2">
    <name type="scientific">Pistacia integerrima</name>
    <dbReference type="NCBI Taxonomy" id="434235"/>
    <lineage>
        <taxon>Eukaryota</taxon>
        <taxon>Viridiplantae</taxon>
        <taxon>Streptophyta</taxon>
        <taxon>Embryophyta</taxon>
        <taxon>Tracheophyta</taxon>
        <taxon>Spermatophyta</taxon>
        <taxon>Magnoliopsida</taxon>
        <taxon>eudicotyledons</taxon>
        <taxon>Gunneridae</taxon>
        <taxon>Pentapetalae</taxon>
        <taxon>rosids</taxon>
        <taxon>malvids</taxon>
        <taxon>Sapindales</taxon>
        <taxon>Anacardiaceae</taxon>
        <taxon>Pistacia</taxon>
    </lineage>
</organism>
<evidence type="ECO:0000313" key="1">
    <source>
        <dbReference type="EMBL" id="KAJ0024968.1"/>
    </source>
</evidence>
<protein>
    <submittedName>
        <fullName evidence="1">Uncharacterized protein</fullName>
    </submittedName>
</protein>
<name>A0ACC0XW35_9ROSI</name>
<evidence type="ECO:0000313" key="2">
    <source>
        <dbReference type="Proteomes" id="UP001163603"/>
    </source>
</evidence>
<proteinExistence type="predicted"/>
<dbReference type="Proteomes" id="UP001163603">
    <property type="component" value="Chromosome 10"/>
</dbReference>
<dbReference type="EMBL" id="CM047745">
    <property type="protein sequence ID" value="KAJ0024968.1"/>
    <property type="molecule type" value="Genomic_DNA"/>
</dbReference>
<comment type="caution">
    <text evidence="1">The sequence shown here is derived from an EMBL/GenBank/DDBJ whole genome shotgun (WGS) entry which is preliminary data.</text>
</comment>